<accession>A0A250FA32</accession>
<dbReference type="PROSITE" id="PS51257">
    <property type="entry name" value="PROKAR_LIPOPROTEIN"/>
    <property type="match status" value="1"/>
</dbReference>
<dbReference type="KEGG" id="clk:CGC53_00335"/>
<reference evidence="2" key="1">
    <citation type="submission" date="2017-06" db="EMBL/GenBank/DDBJ databases">
        <title>Capnocytophaga spp. assemblies.</title>
        <authorList>
            <person name="Gulvik C.A."/>
        </authorList>
    </citation>
    <scope>NUCLEOTIDE SEQUENCE [LARGE SCALE GENOMIC DNA]</scope>
    <source>
        <strain evidence="2">H6253</strain>
    </source>
</reference>
<dbReference type="Proteomes" id="UP000217276">
    <property type="component" value="Chromosome"/>
</dbReference>
<keyword evidence="2" id="KW-1185">Reference proteome</keyword>
<gene>
    <name evidence="1" type="ORF">CGC53_00335</name>
</gene>
<dbReference type="RefSeq" id="WP_095912851.1">
    <property type="nucleotide sequence ID" value="NZ_CAUUPF010000001.1"/>
</dbReference>
<evidence type="ECO:0008006" key="3">
    <source>
        <dbReference type="Google" id="ProtNLM"/>
    </source>
</evidence>
<protein>
    <recommendedName>
        <fullName evidence="3">Lipoprotein</fullName>
    </recommendedName>
</protein>
<name>A0A250FA32_9FLAO</name>
<sequence length="182" mass="20517">MRKYFIATMVIMSLIGCSDNKNEFLISNDRVGGLQKDTPIQKLDSIFAKDSIVNSNLEGELRYASTERITIFNKEGKELLEITPKTNDKDEKVVESVFVLSELYTTDKGISLKSTFKEVKEKYPELDIEPSISSVIVTPKGQNFYFTFDKTALKTNNFGLSDTVTADDIDDTAKITRISVNF</sequence>
<dbReference type="AlphaFoldDB" id="A0A250FA32"/>
<evidence type="ECO:0000313" key="1">
    <source>
        <dbReference type="EMBL" id="ATA80908.1"/>
    </source>
</evidence>
<evidence type="ECO:0000313" key="2">
    <source>
        <dbReference type="Proteomes" id="UP000217276"/>
    </source>
</evidence>
<organism evidence="1 2">
    <name type="scientific">Capnocytophaga leadbetteri</name>
    <dbReference type="NCBI Taxonomy" id="327575"/>
    <lineage>
        <taxon>Bacteria</taxon>
        <taxon>Pseudomonadati</taxon>
        <taxon>Bacteroidota</taxon>
        <taxon>Flavobacteriia</taxon>
        <taxon>Flavobacteriales</taxon>
        <taxon>Flavobacteriaceae</taxon>
        <taxon>Capnocytophaga</taxon>
    </lineage>
</organism>
<dbReference type="EMBL" id="CP022384">
    <property type="protein sequence ID" value="ATA80908.1"/>
    <property type="molecule type" value="Genomic_DNA"/>
</dbReference>
<proteinExistence type="predicted"/>